<protein>
    <submittedName>
        <fullName evidence="1">Uncharacterized protein</fullName>
    </submittedName>
</protein>
<dbReference type="KEGG" id="cre:CHLRE_16g654526v5"/>
<evidence type="ECO:0000313" key="2">
    <source>
        <dbReference type="Proteomes" id="UP000006906"/>
    </source>
</evidence>
<accession>A0A2K3CT28</accession>
<reference evidence="1 2" key="1">
    <citation type="journal article" date="2007" name="Science">
        <title>The Chlamydomonas genome reveals the evolution of key animal and plant functions.</title>
        <authorList>
            <person name="Merchant S.S."/>
            <person name="Prochnik S.E."/>
            <person name="Vallon O."/>
            <person name="Harris E.H."/>
            <person name="Karpowicz S.J."/>
            <person name="Witman G.B."/>
            <person name="Terry A."/>
            <person name="Salamov A."/>
            <person name="Fritz-Laylin L.K."/>
            <person name="Marechal-Drouard L."/>
            <person name="Marshall W.F."/>
            <person name="Qu L.H."/>
            <person name="Nelson D.R."/>
            <person name="Sanderfoot A.A."/>
            <person name="Spalding M.H."/>
            <person name="Kapitonov V.V."/>
            <person name="Ren Q."/>
            <person name="Ferris P."/>
            <person name="Lindquist E."/>
            <person name="Shapiro H."/>
            <person name="Lucas S.M."/>
            <person name="Grimwood J."/>
            <person name="Schmutz J."/>
            <person name="Cardol P."/>
            <person name="Cerutti H."/>
            <person name="Chanfreau G."/>
            <person name="Chen C.L."/>
            <person name="Cognat V."/>
            <person name="Croft M.T."/>
            <person name="Dent R."/>
            <person name="Dutcher S."/>
            <person name="Fernandez E."/>
            <person name="Fukuzawa H."/>
            <person name="Gonzalez-Ballester D."/>
            <person name="Gonzalez-Halphen D."/>
            <person name="Hallmann A."/>
            <person name="Hanikenne M."/>
            <person name="Hippler M."/>
            <person name="Inwood W."/>
            <person name="Jabbari K."/>
            <person name="Kalanon M."/>
            <person name="Kuras R."/>
            <person name="Lefebvre P.A."/>
            <person name="Lemaire S.D."/>
            <person name="Lobanov A.V."/>
            <person name="Lohr M."/>
            <person name="Manuell A."/>
            <person name="Meier I."/>
            <person name="Mets L."/>
            <person name="Mittag M."/>
            <person name="Mittelmeier T."/>
            <person name="Moroney J.V."/>
            <person name="Moseley J."/>
            <person name="Napoli C."/>
            <person name="Nedelcu A.M."/>
            <person name="Niyogi K."/>
            <person name="Novoselov S.V."/>
            <person name="Paulsen I.T."/>
            <person name="Pazour G."/>
            <person name="Purton S."/>
            <person name="Ral J.P."/>
            <person name="Riano-Pachon D.M."/>
            <person name="Riekhof W."/>
            <person name="Rymarquis L."/>
            <person name="Schroda M."/>
            <person name="Stern D."/>
            <person name="Umen J."/>
            <person name="Willows R."/>
            <person name="Wilson N."/>
            <person name="Zimmer S.L."/>
            <person name="Allmer J."/>
            <person name="Balk J."/>
            <person name="Bisova K."/>
            <person name="Chen C.J."/>
            <person name="Elias M."/>
            <person name="Gendler K."/>
            <person name="Hauser C."/>
            <person name="Lamb M.R."/>
            <person name="Ledford H."/>
            <person name="Long J.C."/>
            <person name="Minagawa J."/>
            <person name="Page M.D."/>
            <person name="Pan J."/>
            <person name="Pootakham W."/>
            <person name="Roje S."/>
            <person name="Rose A."/>
            <person name="Stahlberg E."/>
            <person name="Terauchi A.M."/>
            <person name="Yang P."/>
            <person name="Ball S."/>
            <person name="Bowler C."/>
            <person name="Dieckmann C.L."/>
            <person name="Gladyshev V.N."/>
            <person name="Green P."/>
            <person name="Jorgensen R."/>
            <person name="Mayfield S."/>
            <person name="Mueller-Roeber B."/>
            <person name="Rajamani S."/>
            <person name="Sayre R.T."/>
            <person name="Brokstein P."/>
            <person name="Dubchak I."/>
            <person name="Goodstein D."/>
            <person name="Hornick L."/>
            <person name="Huang Y.W."/>
            <person name="Jhaveri J."/>
            <person name="Luo Y."/>
            <person name="Martinez D."/>
            <person name="Ngau W.C."/>
            <person name="Otillar B."/>
            <person name="Poliakov A."/>
            <person name="Porter A."/>
            <person name="Szajkowski L."/>
            <person name="Werner G."/>
            <person name="Zhou K."/>
            <person name="Grigoriev I.V."/>
            <person name="Rokhsar D.S."/>
            <person name="Grossman A.R."/>
        </authorList>
    </citation>
    <scope>NUCLEOTIDE SEQUENCE [LARGE SCALE GENOMIC DNA]</scope>
    <source>
        <strain evidence="2">CC-503</strain>
    </source>
</reference>
<organism evidence="1 2">
    <name type="scientific">Chlamydomonas reinhardtii</name>
    <name type="common">Chlamydomonas smithii</name>
    <dbReference type="NCBI Taxonomy" id="3055"/>
    <lineage>
        <taxon>Eukaryota</taxon>
        <taxon>Viridiplantae</taxon>
        <taxon>Chlorophyta</taxon>
        <taxon>core chlorophytes</taxon>
        <taxon>Chlorophyceae</taxon>
        <taxon>CS clade</taxon>
        <taxon>Chlamydomonadales</taxon>
        <taxon>Chlamydomonadaceae</taxon>
        <taxon>Chlamydomonas</taxon>
    </lineage>
</organism>
<dbReference type="RefSeq" id="XP_042915511.1">
    <property type="nucleotide sequence ID" value="XM_043070869.1"/>
</dbReference>
<dbReference type="EMBL" id="CM008977">
    <property type="protein sequence ID" value="PNW71443.1"/>
    <property type="molecule type" value="Genomic_DNA"/>
</dbReference>
<dbReference type="Proteomes" id="UP000006906">
    <property type="component" value="Chromosome 16"/>
</dbReference>
<dbReference type="Gramene" id="PNW71443">
    <property type="protein sequence ID" value="PNW71443"/>
    <property type="gene ID" value="CHLRE_16g654526v5"/>
</dbReference>
<gene>
    <name evidence="1" type="ORF">CHLRE_16g654526v5</name>
</gene>
<name>A0A2K3CT28_CHLRE</name>
<sequence>MPEVAEHATVGRVALSGLGYFEALDIQAHSSMLSAICSPVQSTYSRLVPKPSQPSRLFFSQGLTWRC</sequence>
<dbReference type="GeneID" id="66056529"/>
<proteinExistence type="predicted"/>
<keyword evidence="2" id="KW-1185">Reference proteome</keyword>
<evidence type="ECO:0000313" key="1">
    <source>
        <dbReference type="EMBL" id="PNW71443.1"/>
    </source>
</evidence>
<dbReference type="AlphaFoldDB" id="A0A2K3CT28"/>
<dbReference type="InParanoid" id="A0A2K3CT28"/>